<protein>
    <submittedName>
        <fullName evidence="1">Uncharacterized protein</fullName>
    </submittedName>
</protein>
<keyword evidence="2" id="KW-1185">Reference proteome</keyword>
<dbReference type="Proteomes" id="UP000018144">
    <property type="component" value="Unassembled WGS sequence"/>
</dbReference>
<reference evidence="1 2" key="1">
    <citation type="journal article" date="2013" name="PLoS Genet.">
        <title>The genome and development-dependent transcriptomes of Pyronema confluens: a window into fungal evolution.</title>
        <authorList>
            <person name="Traeger S."/>
            <person name="Altegoer F."/>
            <person name="Freitag M."/>
            <person name="Gabaldon T."/>
            <person name="Kempken F."/>
            <person name="Kumar A."/>
            <person name="Marcet-Houben M."/>
            <person name="Poggeler S."/>
            <person name="Stajich J.E."/>
            <person name="Nowrousian M."/>
        </authorList>
    </citation>
    <scope>NUCLEOTIDE SEQUENCE [LARGE SCALE GENOMIC DNA]</scope>
    <source>
        <strain evidence="2">CBS 100304</strain>
        <tissue evidence="1">Vegetative mycelium</tissue>
    </source>
</reference>
<accession>U4LD37</accession>
<dbReference type="EMBL" id="HF935354">
    <property type="protein sequence ID" value="CCX29778.1"/>
    <property type="molecule type" value="Genomic_DNA"/>
</dbReference>
<evidence type="ECO:0000313" key="1">
    <source>
        <dbReference type="EMBL" id="CCX29778.1"/>
    </source>
</evidence>
<name>U4LD37_PYROM</name>
<sequence>MQHATQEPFNLEPSTILPETINYPHDPLLELVLYRTFTTSIAHRDNIILIHNHLSKLHTNLHSILEYLLSITMTHSSCKPSPISVTLKSD</sequence>
<gene>
    <name evidence="1" type="ORF">PCON_07104</name>
</gene>
<proteinExistence type="predicted"/>
<organism evidence="1 2">
    <name type="scientific">Pyronema omphalodes (strain CBS 100304)</name>
    <name type="common">Pyronema confluens</name>
    <dbReference type="NCBI Taxonomy" id="1076935"/>
    <lineage>
        <taxon>Eukaryota</taxon>
        <taxon>Fungi</taxon>
        <taxon>Dikarya</taxon>
        <taxon>Ascomycota</taxon>
        <taxon>Pezizomycotina</taxon>
        <taxon>Pezizomycetes</taxon>
        <taxon>Pezizales</taxon>
        <taxon>Pyronemataceae</taxon>
        <taxon>Pyronema</taxon>
    </lineage>
</organism>
<evidence type="ECO:0000313" key="2">
    <source>
        <dbReference type="Proteomes" id="UP000018144"/>
    </source>
</evidence>
<dbReference type="AlphaFoldDB" id="U4LD37"/>